<evidence type="ECO:0000313" key="10">
    <source>
        <dbReference type="Proteomes" id="UP000001823"/>
    </source>
</evidence>
<dbReference type="InterPro" id="IPR002123">
    <property type="entry name" value="Plipid/glycerol_acylTrfase"/>
</dbReference>
<proteinExistence type="inferred from homology"/>
<comment type="similarity">
    <text evidence="2 7">Belongs to the 1-acyl-sn-glycerol-3-phosphate acyltransferase family.</text>
</comment>
<dbReference type="STRING" id="195103.CPF_1671"/>
<reference evidence="9 10" key="1">
    <citation type="journal article" date="2006" name="Genome Res.">
        <title>Skewed genomic variability in strains of the toxigenic bacterial pathogen, Clostridium perfringens.</title>
        <authorList>
            <person name="Myers G.S."/>
            <person name="Rasko D.A."/>
            <person name="Cheung J.K."/>
            <person name="Ravel J."/>
            <person name="Seshadri R."/>
            <person name="Deboy R.T."/>
            <person name="Ren Q."/>
            <person name="Varga J."/>
            <person name="Awad M.M."/>
            <person name="Brinkac L.M."/>
            <person name="Daugherty S.C."/>
            <person name="Haft D.H."/>
            <person name="Dodson R.J."/>
            <person name="Madupu R."/>
            <person name="Nelson W.C."/>
            <person name="Rosovitz M.J."/>
            <person name="Sullivan S.A."/>
            <person name="Khouri H."/>
            <person name="Dimitrov G.I."/>
            <person name="Watkins K.L."/>
            <person name="Mulligan S."/>
            <person name="Benton J."/>
            <person name="Radune D."/>
            <person name="Fisher D.J."/>
            <person name="Atkins H.S."/>
            <person name="Hiscox T."/>
            <person name="Jost B.H."/>
            <person name="Billington S.J."/>
            <person name="Songer J.G."/>
            <person name="McClane B.A."/>
            <person name="Titball R.W."/>
            <person name="Rood J.I."/>
            <person name="Melville S.B."/>
            <person name="Paulsen I.T."/>
        </authorList>
    </citation>
    <scope>NUCLEOTIDE SEQUENCE [LARGE SCALE GENOMIC DNA]</scope>
    <source>
        <strain evidence="10">ATCC 13124 / DSM 756 / JCM 1290 / NCIMB 6125 / NCTC 8237 / S 107 / Type A</strain>
    </source>
</reference>
<dbReference type="GO" id="GO:0006654">
    <property type="term" value="P:phosphatidic acid biosynthetic process"/>
    <property type="evidence" value="ECO:0007669"/>
    <property type="project" value="TreeGrafter"/>
</dbReference>
<dbReference type="NCBIfam" id="TIGR00530">
    <property type="entry name" value="AGP_acyltrn"/>
    <property type="match status" value="1"/>
</dbReference>
<keyword evidence="10" id="KW-1185">Reference proteome</keyword>
<evidence type="ECO:0000256" key="2">
    <source>
        <dbReference type="ARBA" id="ARBA00008655"/>
    </source>
</evidence>
<dbReference type="GO" id="GO:0003841">
    <property type="term" value="F:1-acylglycerol-3-phosphate O-acyltransferase activity"/>
    <property type="evidence" value="ECO:0007669"/>
    <property type="project" value="UniProtKB-UniRule"/>
</dbReference>
<evidence type="ECO:0000313" key="9">
    <source>
        <dbReference type="EMBL" id="ABG82592.1"/>
    </source>
</evidence>
<evidence type="ECO:0000256" key="1">
    <source>
        <dbReference type="ARBA" id="ARBA00005189"/>
    </source>
</evidence>
<keyword evidence="4 7" id="KW-0808">Transferase</keyword>
<comment type="catalytic activity">
    <reaction evidence="7">
        <text>a 1-acyl-sn-glycero-3-phosphate + an acyl-CoA = a 1,2-diacyl-sn-glycero-3-phosphate + CoA</text>
        <dbReference type="Rhea" id="RHEA:19709"/>
        <dbReference type="ChEBI" id="CHEBI:57287"/>
        <dbReference type="ChEBI" id="CHEBI:57970"/>
        <dbReference type="ChEBI" id="CHEBI:58342"/>
        <dbReference type="ChEBI" id="CHEBI:58608"/>
        <dbReference type="EC" id="2.3.1.51"/>
    </reaction>
</comment>
<dbReference type="EMBL" id="CP000246">
    <property type="protein sequence ID" value="ABG82592.1"/>
    <property type="molecule type" value="Genomic_DNA"/>
</dbReference>
<evidence type="ECO:0000256" key="3">
    <source>
        <dbReference type="ARBA" id="ARBA00022516"/>
    </source>
</evidence>
<dbReference type="RefSeq" id="WP_011590833.1">
    <property type="nucleotide sequence ID" value="NC_008261.1"/>
</dbReference>
<dbReference type="HOGENOM" id="CLU_027938_6_1_9"/>
<dbReference type="InterPro" id="IPR004552">
    <property type="entry name" value="AGP_acyltrans"/>
</dbReference>
<dbReference type="GO" id="GO:0016020">
    <property type="term" value="C:membrane"/>
    <property type="evidence" value="ECO:0007669"/>
    <property type="project" value="InterPro"/>
</dbReference>
<protein>
    <recommendedName>
        <fullName evidence="7">1-acyl-sn-glycerol-3-phosphate acyltransferase</fullName>
        <ecNumber evidence="7">2.3.1.51</ecNumber>
    </recommendedName>
</protein>
<name>A0A0H2YP41_CLOP1</name>
<evidence type="ECO:0000256" key="6">
    <source>
        <dbReference type="ARBA" id="ARBA00023315"/>
    </source>
</evidence>
<keyword evidence="7" id="KW-0594">Phospholipid biosynthesis</keyword>
<dbReference type="SMART" id="SM00563">
    <property type="entry name" value="PlsC"/>
    <property type="match status" value="1"/>
</dbReference>
<dbReference type="SUPFAM" id="SSF69593">
    <property type="entry name" value="Glycerol-3-phosphate (1)-acyltransferase"/>
    <property type="match status" value="1"/>
</dbReference>
<evidence type="ECO:0000256" key="5">
    <source>
        <dbReference type="ARBA" id="ARBA00023098"/>
    </source>
</evidence>
<dbReference type="CDD" id="cd07989">
    <property type="entry name" value="LPLAT_AGPAT-like"/>
    <property type="match status" value="1"/>
</dbReference>
<comment type="pathway">
    <text evidence="1">Lipid metabolism.</text>
</comment>
<evidence type="ECO:0000256" key="4">
    <source>
        <dbReference type="ARBA" id="ARBA00022679"/>
    </source>
</evidence>
<comment type="domain">
    <text evidence="7">The HXXXXD motif is essential for acyltransferase activity and may constitute the binding site for the phosphate moiety of the glycerol-3-phosphate.</text>
</comment>
<keyword evidence="5 7" id="KW-0443">Lipid metabolism</keyword>
<dbReference type="PANTHER" id="PTHR10434">
    <property type="entry name" value="1-ACYL-SN-GLYCEROL-3-PHOSPHATE ACYLTRANSFERASE"/>
    <property type="match status" value="1"/>
</dbReference>
<gene>
    <name evidence="9" type="ordered locus">CPF_1671</name>
</gene>
<dbReference type="KEGG" id="cpf:CPF_1671"/>
<dbReference type="PANTHER" id="PTHR10434:SF64">
    <property type="entry name" value="1-ACYL-SN-GLYCEROL-3-PHOSPHATE ACYLTRANSFERASE-RELATED"/>
    <property type="match status" value="1"/>
</dbReference>
<keyword evidence="6 7" id="KW-0012">Acyltransferase</keyword>
<dbReference type="PaxDb" id="195103-CPF_1671"/>
<dbReference type="EC" id="2.3.1.51" evidence="7"/>
<sequence length="242" mass="27829">MFRSIYWYGKGYAWTLIKSLSDIKKINKMEEEGKLEERDEYIYQCSRRIAHTFLKDAGIEVNVEGLENIPDGPVLFVCNHQSNMDIPVIMYSINRPKGFIAKKELEKMPILKDWIILSKAIFIDREHPKKAMAGIIQGIKQLKEGYSMVVFPEGTRSQCSKMGEFKAGSFKLATKPKVPIVPLTIDGTYKIMEGNHYFIKPGKVNLYIHPPVYTDKLTKEEITELPEKVENIVRSKLPNEGR</sequence>
<organism evidence="9 10">
    <name type="scientific">Clostridium perfringens (strain ATCC 13124 / DSM 756 / JCM 1290 / NCIMB 6125 / NCTC 8237 / Type A)</name>
    <dbReference type="NCBI Taxonomy" id="195103"/>
    <lineage>
        <taxon>Bacteria</taxon>
        <taxon>Bacillati</taxon>
        <taxon>Bacillota</taxon>
        <taxon>Clostridia</taxon>
        <taxon>Eubacteriales</taxon>
        <taxon>Clostridiaceae</taxon>
        <taxon>Clostridium</taxon>
    </lineage>
</organism>
<accession>A0A0H2YP41</accession>
<dbReference type="Proteomes" id="UP000001823">
    <property type="component" value="Chromosome"/>
</dbReference>
<dbReference type="Pfam" id="PF01553">
    <property type="entry name" value="Acyltransferase"/>
    <property type="match status" value="1"/>
</dbReference>
<dbReference type="AlphaFoldDB" id="A0A0H2YP41"/>
<evidence type="ECO:0000256" key="7">
    <source>
        <dbReference type="RuleBase" id="RU361267"/>
    </source>
</evidence>
<feature type="domain" description="Phospholipid/glycerol acyltransferase" evidence="8">
    <location>
        <begin position="74"/>
        <end position="188"/>
    </location>
</feature>
<dbReference type="eggNOG" id="COG0204">
    <property type="taxonomic scope" value="Bacteria"/>
</dbReference>
<keyword evidence="3 7" id="KW-0444">Lipid biosynthesis</keyword>
<keyword evidence="7" id="KW-1208">Phospholipid metabolism</keyword>
<evidence type="ECO:0000259" key="8">
    <source>
        <dbReference type="SMART" id="SM00563"/>
    </source>
</evidence>